<accession>D5BXN4</accession>
<evidence type="ECO:0000313" key="2">
    <source>
        <dbReference type="Proteomes" id="UP000001844"/>
    </source>
</evidence>
<dbReference type="Proteomes" id="UP000001844">
    <property type="component" value="Chromosome"/>
</dbReference>
<organism evidence="1 2">
    <name type="scientific">Nitrosococcus halophilus (strain Nc4)</name>
    <dbReference type="NCBI Taxonomy" id="472759"/>
    <lineage>
        <taxon>Bacteria</taxon>
        <taxon>Pseudomonadati</taxon>
        <taxon>Pseudomonadota</taxon>
        <taxon>Gammaproteobacteria</taxon>
        <taxon>Chromatiales</taxon>
        <taxon>Chromatiaceae</taxon>
        <taxon>Nitrosococcus</taxon>
    </lineage>
</organism>
<evidence type="ECO:0000313" key="1">
    <source>
        <dbReference type="EMBL" id="ADE13992.1"/>
    </source>
</evidence>
<dbReference type="AlphaFoldDB" id="D5BXN4"/>
<dbReference type="EMBL" id="CP001798">
    <property type="protein sequence ID" value="ADE13992.1"/>
    <property type="molecule type" value="Genomic_DNA"/>
</dbReference>
<keyword evidence="2" id="KW-1185">Reference proteome</keyword>
<reference evidence="2" key="1">
    <citation type="submission" date="2010-04" db="EMBL/GenBank/DDBJ databases">
        <title>Complete genome sequence of Nitrosococcus halophilus Nc4, a salt-adapted, aerobic obligate ammonia-oxidizing sulfur purple bacterium.</title>
        <authorList>
            <consortium name="US DOE Joint Genome Institute"/>
            <person name="Campbell M.A."/>
            <person name="Malfatti S.A."/>
            <person name="Chain P.S.G."/>
            <person name="Heidelberg J.F."/>
            <person name="Ward B.B."/>
            <person name="Klotz M.G."/>
        </authorList>
    </citation>
    <scope>NUCLEOTIDE SEQUENCE [LARGE SCALE GENOMIC DNA]</scope>
    <source>
        <strain evidence="2">Nc4</strain>
    </source>
</reference>
<dbReference type="STRING" id="472759.Nhal_0814"/>
<name>D5BXN4_NITHN</name>
<dbReference type="KEGG" id="nhl:Nhal_0814"/>
<gene>
    <name evidence="1" type="ordered locus">Nhal_0814</name>
</gene>
<protein>
    <submittedName>
        <fullName evidence="1">Uncharacterized protein</fullName>
    </submittedName>
</protein>
<proteinExistence type="predicted"/>
<sequence length="59" mass="6769">MADKEHWEKAWQRGPIADELGYEMMKQCLAEGFEVVAPILRLTVTDDLLKSGLYSELLE</sequence>
<dbReference type="HOGENOM" id="CLU_2955892_0_0_6"/>